<protein>
    <submittedName>
        <fullName evidence="2 4">Uncharacterized protein</fullName>
    </submittedName>
</protein>
<dbReference type="Proteomes" id="UP000504636">
    <property type="component" value="Unplaced"/>
</dbReference>
<evidence type="ECO:0000313" key="3">
    <source>
        <dbReference type="Proteomes" id="UP000504636"/>
    </source>
</evidence>
<feature type="compositionally biased region" description="Basic and acidic residues" evidence="1">
    <location>
        <begin position="51"/>
        <end position="91"/>
    </location>
</feature>
<sequence>MHTNKRTNIHTRIPNIQQTNKSNTKDKRCDVRRPDNQSTQTPHSALSLNPHETKSEKQVILDKKFQKDHKSPLRGISTDKKKEKKKADPMKKSRNPKMFKQSKHHHRRRHQGCTENGHIHAAASACRDISKPINACCNALTPLHSDSKVDFGAQHSLGTARLRHTKHDKKSHGA</sequence>
<reference evidence="2 4" key="1">
    <citation type="journal article" date="2020" name="Stud. Mycol.">
        <title>101 Dothideomycetes genomes: a test case for predicting lifestyles and emergence of pathogens.</title>
        <authorList>
            <person name="Haridas S."/>
            <person name="Albert R."/>
            <person name="Binder M."/>
            <person name="Bloem J."/>
            <person name="Labutti K."/>
            <person name="Salamov A."/>
            <person name="Andreopoulos B."/>
            <person name="Baker S."/>
            <person name="Barry K."/>
            <person name="Bills G."/>
            <person name="Bluhm B."/>
            <person name="Cannon C."/>
            <person name="Castanera R."/>
            <person name="Culley D."/>
            <person name="Daum C."/>
            <person name="Ezra D."/>
            <person name="Gonzalez J."/>
            <person name="Henrissat B."/>
            <person name="Kuo A."/>
            <person name="Liang C."/>
            <person name="Lipzen A."/>
            <person name="Lutzoni F."/>
            <person name="Magnuson J."/>
            <person name="Mondo S."/>
            <person name="Nolan M."/>
            <person name="Ohm R."/>
            <person name="Pangilinan J."/>
            <person name="Park H.-J."/>
            <person name="Ramirez L."/>
            <person name="Alfaro M."/>
            <person name="Sun H."/>
            <person name="Tritt A."/>
            <person name="Yoshinaga Y."/>
            <person name="Zwiers L.-H."/>
            <person name="Turgeon B."/>
            <person name="Goodwin S."/>
            <person name="Spatafora J."/>
            <person name="Crous P."/>
            <person name="Grigoriev I."/>
        </authorList>
    </citation>
    <scope>NUCLEOTIDE SEQUENCE</scope>
    <source>
        <strain evidence="2 4">CBS 304.34</strain>
    </source>
</reference>
<dbReference type="EMBL" id="MU003697">
    <property type="protein sequence ID" value="KAF2812410.1"/>
    <property type="molecule type" value="Genomic_DNA"/>
</dbReference>
<feature type="compositionally biased region" description="Polar residues" evidence="1">
    <location>
        <begin position="36"/>
        <end position="47"/>
    </location>
</feature>
<organism evidence="2">
    <name type="scientific">Mytilinidion resinicola</name>
    <dbReference type="NCBI Taxonomy" id="574789"/>
    <lineage>
        <taxon>Eukaryota</taxon>
        <taxon>Fungi</taxon>
        <taxon>Dikarya</taxon>
        <taxon>Ascomycota</taxon>
        <taxon>Pezizomycotina</taxon>
        <taxon>Dothideomycetes</taxon>
        <taxon>Pleosporomycetidae</taxon>
        <taxon>Mytilinidiales</taxon>
        <taxon>Mytilinidiaceae</taxon>
        <taxon>Mytilinidion</taxon>
    </lineage>
</organism>
<reference evidence="4" key="2">
    <citation type="submission" date="2020-04" db="EMBL/GenBank/DDBJ databases">
        <authorList>
            <consortium name="NCBI Genome Project"/>
        </authorList>
    </citation>
    <scope>NUCLEOTIDE SEQUENCE</scope>
    <source>
        <strain evidence="4">CBS 304.34</strain>
    </source>
</reference>
<reference evidence="4" key="3">
    <citation type="submission" date="2025-04" db="UniProtKB">
        <authorList>
            <consortium name="RefSeq"/>
        </authorList>
    </citation>
    <scope>IDENTIFICATION</scope>
    <source>
        <strain evidence="4">CBS 304.34</strain>
    </source>
</reference>
<dbReference type="RefSeq" id="XP_033579374.1">
    <property type="nucleotide sequence ID" value="XM_033713846.1"/>
</dbReference>
<accession>A0A6A6YUH6</accession>
<feature type="compositionally biased region" description="Basic and acidic residues" evidence="1">
    <location>
        <begin position="23"/>
        <end position="35"/>
    </location>
</feature>
<name>A0A6A6YUH6_9PEZI</name>
<proteinExistence type="predicted"/>
<gene>
    <name evidence="2 4" type="ORF">BDZ99DRAFT_266186</name>
</gene>
<dbReference type="GeneID" id="54454739"/>
<evidence type="ECO:0000313" key="2">
    <source>
        <dbReference type="EMBL" id="KAF2812410.1"/>
    </source>
</evidence>
<keyword evidence="3" id="KW-1185">Reference proteome</keyword>
<evidence type="ECO:0000256" key="1">
    <source>
        <dbReference type="SAM" id="MobiDB-lite"/>
    </source>
</evidence>
<evidence type="ECO:0000313" key="4">
    <source>
        <dbReference type="RefSeq" id="XP_033579374.1"/>
    </source>
</evidence>
<feature type="compositionally biased region" description="Basic residues" evidence="1">
    <location>
        <begin position="92"/>
        <end position="111"/>
    </location>
</feature>
<feature type="region of interest" description="Disordered" evidence="1">
    <location>
        <begin position="1"/>
        <end position="113"/>
    </location>
</feature>
<dbReference type="AlphaFoldDB" id="A0A6A6YUH6"/>